<dbReference type="Proteomes" id="UP000464524">
    <property type="component" value="Chromosome"/>
</dbReference>
<evidence type="ECO:0008006" key="4">
    <source>
        <dbReference type="Google" id="ProtNLM"/>
    </source>
</evidence>
<keyword evidence="1" id="KW-1133">Transmembrane helix</keyword>
<dbReference type="OrthoDB" id="6118195at2"/>
<dbReference type="KEGG" id="pmes:FX988_03528"/>
<protein>
    <recommendedName>
        <fullName evidence="4">YcxB-like protein domain-containing protein</fullName>
    </recommendedName>
</protein>
<dbReference type="AlphaFoldDB" id="A0A857JQN4"/>
<dbReference type="EMBL" id="CP047656">
    <property type="protein sequence ID" value="QHJ13267.1"/>
    <property type="molecule type" value="Genomic_DNA"/>
</dbReference>
<organism evidence="2 3">
    <name type="scientific">Paraglaciecola mesophila</name>
    <dbReference type="NCBI Taxonomy" id="197222"/>
    <lineage>
        <taxon>Bacteria</taxon>
        <taxon>Pseudomonadati</taxon>
        <taxon>Pseudomonadota</taxon>
        <taxon>Gammaproteobacteria</taxon>
        <taxon>Alteromonadales</taxon>
        <taxon>Alteromonadaceae</taxon>
        <taxon>Paraglaciecola</taxon>
    </lineage>
</organism>
<proteinExistence type="predicted"/>
<gene>
    <name evidence="2" type="ORF">FX988_03528</name>
</gene>
<name>A0A857JQN4_9ALTE</name>
<reference evidence="2 3" key="1">
    <citation type="submission" date="2019-12" db="EMBL/GenBank/DDBJ databases">
        <title>Genome sequencing and assembly of endphytes of Porphyra tenera.</title>
        <authorList>
            <person name="Park J.M."/>
            <person name="Shin R."/>
            <person name="Jo S.H."/>
        </authorList>
    </citation>
    <scope>NUCLEOTIDE SEQUENCE [LARGE SCALE GENOMIC DNA]</scope>
    <source>
        <strain evidence="2 3">GPM4</strain>
    </source>
</reference>
<evidence type="ECO:0000313" key="2">
    <source>
        <dbReference type="EMBL" id="QHJ13267.1"/>
    </source>
</evidence>
<dbReference type="RefSeq" id="WP_160181376.1">
    <property type="nucleotide sequence ID" value="NZ_CP047656.1"/>
</dbReference>
<feature type="transmembrane region" description="Helical" evidence="1">
    <location>
        <begin position="60"/>
        <end position="78"/>
    </location>
</feature>
<evidence type="ECO:0000256" key="1">
    <source>
        <dbReference type="SAM" id="Phobius"/>
    </source>
</evidence>
<keyword evidence="1" id="KW-0812">Transmembrane</keyword>
<feature type="transmembrane region" description="Helical" evidence="1">
    <location>
        <begin position="37"/>
        <end position="54"/>
    </location>
</feature>
<sequence>MTTPFHYSTTYILDKSHFIETYDASATSATSATPIKAYTIAMALGLAGLMLLMFTETDPFVAWFIVALGGLEAFSVRYKKAWWLGRQLISKAANTELKLTVDEEGISSESIHVKNTLLWTDINEVEATDSGWLLHHKGGKNYLSARTLSKEAEAFVVVKAEKVNLQGA</sequence>
<keyword evidence="1" id="KW-0472">Membrane</keyword>
<keyword evidence="3" id="KW-1185">Reference proteome</keyword>
<evidence type="ECO:0000313" key="3">
    <source>
        <dbReference type="Proteomes" id="UP000464524"/>
    </source>
</evidence>
<accession>A0A857JQN4</accession>